<gene>
    <name evidence="1" type="ORF">EJB06_30280</name>
</gene>
<evidence type="ECO:0000313" key="2">
    <source>
        <dbReference type="Proteomes" id="UP000278085"/>
    </source>
</evidence>
<organism evidence="1 2">
    <name type="scientific">Massilia atriviolacea</name>
    <dbReference type="NCBI Taxonomy" id="2495579"/>
    <lineage>
        <taxon>Bacteria</taxon>
        <taxon>Pseudomonadati</taxon>
        <taxon>Pseudomonadota</taxon>
        <taxon>Betaproteobacteria</taxon>
        <taxon>Burkholderiales</taxon>
        <taxon>Oxalobacteraceae</taxon>
        <taxon>Telluria group</taxon>
        <taxon>Massilia</taxon>
    </lineage>
</organism>
<dbReference type="EMBL" id="RXLQ01000029">
    <property type="protein sequence ID" value="RSZ55279.1"/>
    <property type="molecule type" value="Genomic_DNA"/>
</dbReference>
<evidence type="ECO:0000313" key="1">
    <source>
        <dbReference type="EMBL" id="RSZ55279.1"/>
    </source>
</evidence>
<reference evidence="1 2" key="1">
    <citation type="submission" date="2018-12" db="EMBL/GenBank/DDBJ databases">
        <authorList>
            <person name="Yang E."/>
        </authorList>
    </citation>
    <scope>NUCLEOTIDE SEQUENCE [LARGE SCALE GENOMIC DNA]</scope>
    <source>
        <strain evidence="1 2">SOD</strain>
    </source>
</reference>
<proteinExistence type="predicted"/>
<keyword evidence="2" id="KW-1185">Reference proteome</keyword>
<dbReference type="OrthoDB" id="8701971at2"/>
<name>A0A430HCQ9_9BURK</name>
<dbReference type="Proteomes" id="UP000278085">
    <property type="component" value="Unassembled WGS sequence"/>
</dbReference>
<comment type="caution">
    <text evidence="1">The sequence shown here is derived from an EMBL/GenBank/DDBJ whole genome shotgun (WGS) entry which is preliminary data.</text>
</comment>
<dbReference type="RefSeq" id="WP_126077747.1">
    <property type="nucleotide sequence ID" value="NZ_CP051166.1"/>
</dbReference>
<sequence>MKKPTSMLLEANFDINQIGETLEWKFSRKDGNGNPVKGRYAGSIYFTIGERMHVRIRAGGYEKFESFQVLDCTLITRPQIRSIAPGMLPTYAPPSPFIDNEHVSIKGASVQIPAQQFSRDKADSDDPHYYKKALKWDNHLTVGTCTGRWEVSFVLTVLITRASGETTERVFVFDPESEVGGGVAPTIAALNPDAAADEVACMPESEVGGGVAPA</sequence>
<dbReference type="AlphaFoldDB" id="A0A430HCQ9"/>
<accession>A0A430HCQ9</accession>
<protein>
    <submittedName>
        <fullName evidence="1">Uncharacterized protein</fullName>
    </submittedName>
</protein>